<dbReference type="GO" id="GO:0004252">
    <property type="term" value="F:serine-type endopeptidase activity"/>
    <property type="evidence" value="ECO:0007669"/>
    <property type="project" value="TreeGrafter"/>
</dbReference>
<evidence type="ECO:0000313" key="5">
    <source>
        <dbReference type="Proteomes" id="UP000220102"/>
    </source>
</evidence>
<dbReference type="Gene3D" id="3.40.50.1820">
    <property type="entry name" value="alpha/beta hydrolase"/>
    <property type="match status" value="1"/>
</dbReference>
<evidence type="ECO:0000256" key="2">
    <source>
        <dbReference type="ARBA" id="ARBA00022825"/>
    </source>
</evidence>
<keyword evidence="1" id="KW-0378">Hydrolase</keyword>
<dbReference type="OrthoDB" id="9812921at2"/>
<proteinExistence type="predicted"/>
<dbReference type="EMBL" id="PDEQ01000001">
    <property type="protein sequence ID" value="PEN14858.1"/>
    <property type="molecule type" value="Genomic_DNA"/>
</dbReference>
<dbReference type="InterPro" id="IPR011659">
    <property type="entry name" value="WD40"/>
</dbReference>
<evidence type="ECO:0000256" key="1">
    <source>
        <dbReference type="ARBA" id="ARBA00022801"/>
    </source>
</evidence>
<accession>A0A2A8D2I2</accession>
<dbReference type="InterPro" id="IPR029058">
    <property type="entry name" value="AB_hydrolase_fold"/>
</dbReference>
<reference evidence="4 5" key="1">
    <citation type="submission" date="2017-10" db="EMBL/GenBank/DDBJ databases">
        <title>Draft genome of Longibacter Salinarum.</title>
        <authorList>
            <person name="Goh K.M."/>
            <person name="Shamsir M.S."/>
            <person name="Lim S.W."/>
        </authorList>
    </citation>
    <scope>NUCLEOTIDE SEQUENCE [LARGE SCALE GENOMIC DNA]</scope>
    <source>
        <strain evidence="4 5">KCTC 52045</strain>
    </source>
</reference>
<dbReference type="AlphaFoldDB" id="A0A2A8D2I2"/>
<name>A0A2A8D2I2_9BACT</name>
<dbReference type="PANTHER" id="PTHR42776">
    <property type="entry name" value="SERINE PEPTIDASE S9 FAMILY MEMBER"/>
    <property type="match status" value="1"/>
</dbReference>
<sequence>MVSTFRQTFFDLCMTFVSRSLATLVCLTILVFSIGPPRAVSQEAEDADPSAEAGSGAQGWTPELAMRFRNAGSVAVSPEGDQVAYTVRDAIMDESTSEYRTQIWIVASDGSDNRQLTRGEHSSGSPAFSPDGRYLAFTRGEDEAPQVFVLPLNGGEAMQVTDAETGVRSFKFSPHGSTIAYTMTEPKSKEEKAREKEKRDVQVVDEEYRYAHLFTTDIKAHDDSTRTVTQLTGGERHVRSFDWMPDGSTVVFAHQPAPTINSGFTEADISSVPADSGAVTTLVERPGVDGSPLVSPDGSMIAFTSNGGEIAPVGLSDVYVMSSDGSDVRQLGETLDRQASIVGWMPDGDGLLTTETQGTTRPVFDVPLDGSAPMMLLDEAGVYGSAAVSDDGTVMAFTHQTTTEPEEVFAANIDGENRRQLSKVNVDIPKPEMGRTEVVSWESSDGFTIEGLITYPVGYEDGDRVPLVVDAHGGPNGAHVQDFTGDGDIYMAQVFAENGYAVLRPNVRGSAGYGKDFRYANVRDWGYGDLNDIMTGVDAMIERDVAHPDSLVLMGWSYGGYMTSFAVTQTDRFQAASMGAGLPNLISMVGTTDIPDYLVAHMGGEYWTEMQTYEKHSAVYHIDNVTTPTQVLHGAQDDRVPTRQGQEFYRALKRRGIDTEMVLYPRTPHGPREPKLLMDVTPRILDWFNEHLNR</sequence>
<dbReference type="InterPro" id="IPR001375">
    <property type="entry name" value="Peptidase_S9_cat"/>
</dbReference>
<feature type="domain" description="Peptidase S9 prolyl oligopeptidase catalytic" evidence="3">
    <location>
        <begin position="491"/>
        <end position="693"/>
    </location>
</feature>
<gene>
    <name evidence="4" type="ORF">CRI94_00760</name>
</gene>
<evidence type="ECO:0000259" key="3">
    <source>
        <dbReference type="Pfam" id="PF00326"/>
    </source>
</evidence>
<organism evidence="4 5">
    <name type="scientific">Longibacter salinarum</name>
    <dbReference type="NCBI Taxonomy" id="1850348"/>
    <lineage>
        <taxon>Bacteria</taxon>
        <taxon>Pseudomonadati</taxon>
        <taxon>Rhodothermota</taxon>
        <taxon>Rhodothermia</taxon>
        <taxon>Rhodothermales</taxon>
        <taxon>Salisaetaceae</taxon>
        <taxon>Longibacter</taxon>
    </lineage>
</organism>
<protein>
    <recommendedName>
        <fullName evidence="3">Peptidase S9 prolyl oligopeptidase catalytic domain-containing protein</fullName>
    </recommendedName>
</protein>
<dbReference type="Proteomes" id="UP000220102">
    <property type="component" value="Unassembled WGS sequence"/>
</dbReference>
<dbReference type="Gene3D" id="2.120.10.30">
    <property type="entry name" value="TolB, C-terminal domain"/>
    <property type="match status" value="2"/>
</dbReference>
<keyword evidence="5" id="KW-1185">Reference proteome</keyword>
<dbReference type="SUPFAM" id="SSF82171">
    <property type="entry name" value="DPP6 N-terminal domain-like"/>
    <property type="match status" value="1"/>
</dbReference>
<keyword evidence="2" id="KW-0720">Serine protease</keyword>
<dbReference type="PANTHER" id="PTHR42776:SF27">
    <property type="entry name" value="DIPEPTIDYL PEPTIDASE FAMILY MEMBER 6"/>
    <property type="match status" value="1"/>
</dbReference>
<dbReference type="SUPFAM" id="SSF53474">
    <property type="entry name" value="alpha/beta-Hydrolases"/>
    <property type="match status" value="1"/>
</dbReference>
<dbReference type="GO" id="GO:0006508">
    <property type="term" value="P:proteolysis"/>
    <property type="evidence" value="ECO:0007669"/>
    <property type="project" value="InterPro"/>
</dbReference>
<dbReference type="InterPro" id="IPR011042">
    <property type="entry name" value="6-blade_b-propeller_TolB-like"/>
</dbReference>
<evidence type="ECO:0000313" key="4">
    <source>
        <dbReference type="EMBL" id="PEN14858.1"/>
    </source>
</evidence>
<comment type="caution">
    <text evidence="4">The sequence shown here is derived from an EMBL/GenBank/DDBJ whole genome shotgun (WGS) entry which is preliminary data.</text>
</comment>
<dbReference type="Pfam" id="PF07676">
    <property type="entry name" value="PD40"/>
    <property type="match status" value="2"/>
</dbReference>
<keyword evidence="2" id="KW-0645">Protease</keyword>
<dbReference type="Pfam" id="PF00326">
    <property type="entry name" value="Peptidase_S9"/>
    <property type="match status" value="1"/>
</dbReference>